<evidence type="ECO:0000313" key="1">
    <source>
        <dbReference type="EMBL" id="KAJ8007849.1"/>
    </source>
</evidence>
<dbReference type="Proteomes" id="UP001157502">
    <property type="component" value="Chromosome 8"/>
</dbReference>
<dbReference type="EMBL" id="CM055735">
    <property type="protein sequence ID" value="KAJ8007849.1"/>
    <property type="molecule type" value="Genomic_DNA"/>
</dbReference>
<accession>A0ACC2GVV0</accession>
<comment type="caution">
    <text evidence="1">The sequence shown here is derived from an EMBL/GenBank/DDBJ whole genome shotgun (WGS) entry which is preliminary data.</text>
</comment>
<evidence type="ECO:0000313" key="2">
    <source>
        <dbReference type="Proteomes" id="UP001157502"/>
    </source>
</evidence>
<sequence>MDPKIVKEVLDFKLHNQYPEGLTSKEKLFSVLRASRRGHLLKKTQYSPIVVSEPLELVGMDLVGNLTLTDGVVADHPKDWDQYLQSTMFALRTKKQLTTKFSPDFLMFGREARYPSEVDEEYEVTDDKVNRLLCLEEISEGAHKRQSVYEDVKHNVKKSQDRIMYLKEKRSLFVDPFGATQQQTEQCRDVTRHNIVWSVCVQELILNEDPVQYPVDQEGVASLRLDMAMSLLNDTDDLSQLCRACGEESSGADTDDWIECTTCNKWYHTVCVGHPSTEGDYFHNYFSGQDILRYLKEKNSRYTGTVRDNRTGNAPLRLIKEMIKKAVPRGTCDYITSDDGILMVRWKDNEVVAWSSVYRYCSDTKRKEQVSCPYLIESYNANMGGIDKSDMLVHLYRTLLRAKR</sequence>
<gene>
    <name evidence="1" type="ORF">DPEC_G00098460</name>
</gene>
<name>A0ACC2GVV0_DALPE</name>
<protein>
    <submittedName>
        <fullName evidence="1">Uncharacterized protein</fullName>
    </submittedName>
</protein>
<reference evidence="1" key="1">
    <citation type="submission" date="2021-05" db="EMBL/GenBank/DDBJ databases">
        <authorList>
            <person name="Pan Q."/>
            <person name="Jouanno E."/>
            <person name="Zahm M."/>
            <person name="Klopp C."/>
            <person name="Cabau C."/>
            <person name="Louis A."/>
            <person name="Berthelot C."/>
            <person name="Parey E."/>
            <person name="Roest Crollius H."/>
            <person name="Montfort J."/>
            <person name="Robinson-Rechavi M."/>
            <person name="Bouchez O."/>
            <person name="Lampietro C."/>
            <person name="Lopez Roques C."/>
            <person name="Donnadieu C."/>
            <person name="Postlethwait J."/>
            <person name="Bobe J."/>
            <person name="Dillon D."/>
            <person name="Chandos A."/>
            <person name="von Hippel F."/>
            <person name="Guiguen Y."/>
        </authorList>
    </citation>
    <scope>NUCLEOTIDE SEQUENCE</scope>
    <source>
        <strain evidence="1">YG-Jan2019</strain>
    </source>
</reference>
<proteinExistence type="predicted"/>
<organism evidence="1 2">
    <name type="scientific">Dallia pectoralis</name>
    <name type="common">Alaska blackfish</name>
    <dbReference type="NCBI Taxonomy" id="75939"/>
    <lineage>
        <taxon>Eukaryota</taxon>
        <taxon>Metazoa</taxon>
        <taxon>Chordata</taxon>
        <taxon>Craniata</taxon>
        <taxon>Vertebrata</taxon>
        <taxon>Euteleostomi</taxon>
        <taxon>Actinopterygii</taxon>
        <taxon>Neopterygii</taxon>
        <taxon>Teleostei</taxon>
        <taxon>Protacanthopterygii</taxon>
        <taxon>Esociformes</taxon>
        <taxon>Umbridae</taxon>
        <taxon>Dallia</taxon>
    </lineage>
</organism>
<keyword evidence="2" id="KW-1185">Reference proteome</keyword>